<accession>A0A372JTD7</accession>
<comment type="caution">
    <text evidence="1">The sequence shown here is derived from an EMBL/GenBank/DDBJ whole genome shotgun (WGS) entry which is preliminary data.</text>
</comment>
<evidence type="ECO:0000313" key="1">
    <source>
        <dbReference type="EMBL" id="RFU43277.1"/>
    </source>
</evidence>
<dbReference type="AlphaFoldDB" id="A0A372JTD7"/>
<keyword evidence="2" id="KW-1185">Reference proteome</keyword>
<protein>
    <submittedName>
        <fullName evidence="1">Uncharacterized protein</fullName>
    </submittedName>
</protein>
<reference evidence="1 2" key="1">
    <citation type="submission" date="2018-08" db="EMBL/GenBank/DDBJ databases">
        <title>Actinomadura jelena sp. nov., a novel Actinomycete isolated from soil in Chad.</title>
        <authorList>
            <person name="Shi L."/>
        </authorList>
    </citation>
    <scope>NUCLEOTIDE SEQUENCE [LARGE SCALE GENOMIC DNA]</scope>
    <source>
        <strain evidence="1 2">NEAU-G17</strain>
    </source>
</reference>
<organism evidence="1 2">
    <name type="scientific">Actinomadura logoneensis</name>
    <dbReference type="NCBI Taxonomy" id="2293572"/>
    <lineage>
        <taxon>Bacteria</taxon>
        <taxon>Bacillati</taxon>
        <taxon>Actinomycetota</taxon>
        <taxon>Actinomycetes</taxon>
        <taxon>Streptosporangiales</taxon>
        <taxon>Thermomonosporaceae</taxon>
        <taxon>Actinomadura</taxon>
    </lineage>
</organism>
<sequence>MVAFFKGDVMGMPDETGRPTLLVRMTAKLKGEVRADTLESFRRAGGVAYAEMQRAEALRQKLADEGANLWHVEPGVSSQLLCAWNAFVLQSIGENLLDADYSADPRTVGYVPPVTHTQVTACFDEVEPWSSRARQAAGNSSLDLSATLRLPADLPEWAEADPCPLPHLRGMLAAARAVRQHAEVALGVFEASVQDAEKHGRDLQRLRQLAAEGSTAADYAEGLLEADPDPNLHEAIEERLQRALEAFYHLGQLTAMPSLIARYDTGGQVAATPAPRKLATPDSSGFDPWCLTSPRERATWRKDPRAHQSIKELWEFDPDPAATLRIQDEIDAAFAAKAIDYARNGSGSLLGSYFCCPWGAIYVVRRPVTINGRRLRQGQQFTYEVDADEVPKGGRFVRRLIVGTFAPTNDVEYCDPDGEHDF</sequence>
<evidence type="ECO:0000313" key="2">
    <source>
        <dbReference type="Proteomes" id="UP000261811"/>
    </source>
</evidence>
<gene>
    <name evidence="1" type="ORF">DZF91_02195</name>
</gene>
<dbReference type="Proteomes" id="UP000261811">
    <property type="component" value="Unassembled WGS sequence"/>
</dbReference>
<dbReference type="EMBL" id="QURH01000037">
    <property type="protein sequence ID" value="RFU43277.1"/>
    <property type="molecule type" value="Genomic_DNA"/>
</dbReference>
<proteinExistence type="predicted"/>
<name>A0A372JTD7_9ACTN</name>